<evidence type="ECO:0000313" key="1">
    <source>
        <dbReference type="EMBL" id="CAD2183903.1"/>
    </source>
</evidence>
<reference evidence="1 2" key="1">
    <citation type="submission" date="2020-08" db="EMBL/GenBank/DDBJ databases">
        <authorList>
            <person name="Koutsovoulos G."/>
            <person name="Danchin GJ E."/>
        </authorList>
    </citation>
    <scope>NUCLEOTIDE SEQUENCE [LARGE SCALE GENOMIC DNA]</scope>
</reference>
<proteinExistence type="predicted"/>
<organism evidence="1 2">
    <name type="scientific">Meloidogyne enterolobii</name>
    <name type="common">Root-knot nematode worm</name>
    <name type="synonym">Meloidogyne mayaguensis</name>
    <dbReference type="NCBI Taxonomy" id="390850"/>
    <lineage>
        <taxon>Eukaryota</taxon>
        <taxon>Metazoa</taxon>
        <taxon>Ecdysozoa</taxon>
        <taxon>Nematoda</taxon>
        <taxon>Chromadorea</taxon>
        <taxon>Rhabditida</taxon>
        <taxon>Tylenchina</taxon>
        <taxon>Tylenchomorpha</taxon>
        <taxon>Tylenchoidea</taxon>
        <taxon>Meloidogynidae</taxon>
        <taxon>Meloidogyninae</taxon>
        <taxon>Meloidogyne</taxon>
    </lineage>
</organism>
<dbReference type="EMBL" id="CAJEWN010000483">
    <property type="protein sequence ID" value="CAD2183903.1"/>
    <property type="molecule type" value="Genomic_DNA"/>
</dbReference>
<gene>
    <name evidence="1" type="ORF">MENT_LOCUS36224</name>
</gene>
<comment type="caution">
    <text evidence="1">The sequence shown here is derived from an EMBL/GenBank/DDBJ whole genome shotgun (WGS) entry which is preliminary data.</text>
</comment>
<protein>
    <submittedName>
        <fullName evidence="1">Uncharacterized protein</fullName>
    </submittedName>
</protein>
<accession>A0A6V7W9M9</accession>
<dbReference type="Proteomes" id="UP000580250">
    <property type="component" value="Unassembled WGS sequence"/>
</dbReference>
<sequence>MRNFDVLKINLQKSDQFNASIKQLKIYLLSPCCVLTNVSVDFFDL</sequence>
<name>A0A6V7W9M9_MELEN</name>
<evidence type="ECO:0000313" key="2">
    <source>
        <dbReference type="Proteomes" id="UP000580250"/>
    </source>
</evidence>
<dbReference type="AlphaFoldDB" id="A0A6V7W9M9"/>